<comment type="caution">
    <text evidence="1">The sequence shown here is derived from an EMBL/GenBank/DDBJ whole genome shotgun (WGS) entry which is preliminary data.</text>
</comment>
<dbReference type="RefSeq" id="WP_226393786.1">
    <property type="nucleotide sequence ID" value="NZ_JADCKB010000047.1"/>
</dbReference>
<evidence type="ECO:0000313" key="2">
    <source>
        <dbReference type="Proteomes" id="UP000806542"/>
    </source>
</evidence>
<dbReference type="AlphaFoldDB" id="A0A9D5M294"/>
<evidence type="ECO:0000313" key="1">
    <source>
        <dbReference type="EMBL" id="MBE5041257.1"/>
    </source>
</evidence>
<dbReference type="Proteomes" id="UP000806542">
    <property type="component" value="Unassembled WGS sequence"/>
</dbReference>
<keyword evidence="2" id="KW-1185">Reference proteome</keyword>
<organism evidence="1 2">
    <name type="scientific">Ructibacterium gallinarum</name>
    <dbReference type="NCBI Taxonomy" id="2779355"/>
    <lineage>
        <taxon>Bacteria</taxon>
        <taxon>Bacillati</taxon>
        <taxon>Bacillota</taxon>
        <taxon>Clostridia</taxon>
        <taxon>Eubacteriales</taxon>
        <taxon>Oscillospiraceae</taxon>
        <taxon>Ructibacterium</taxon>
    </lineage>
</organism>
<name>A0A9D5M294_9FIRM</name>
<protein>
    <submittedName>
        <fullName evidence="1">Uncharacterized protein</fullName>
    </submittedName>
</protein>
<accession>A0A9D5M294</accession>
<sequence length="95" mass="10867">MTQLCANEELYTMLNLRNYYSDPVEIMAAVALYDKSDVILRLEQIVEKKQIYSPMANESFTIPLKLPENVTGKIVKVFLWDDALNPISNVIADLE</sequence>
<reference evidence="1" key="1">
    <citation type="submission" date="2020-10" db="EMBL/GenBank/DDBJ databases">
        <title>ChiBAC.</title>
        <authorList>
            <person name="Zenner C."/>
            <person name="Hitch T.C.A."/>
            <person name="Clavel T."/>
        </authorList>
    </citation>
    <scope>NUCLEOTIDE SEQUENCE</scope>
    <source>
        <strain evidence="1">DSM 107454</strain>
    </source>
</reference>
<proteinExistence type="predicted"/>
<gene>
    <name evidence="1" type="ORF">INF28_12425</name>
</gene>
<dbReference type="EMBL" id="JADCKB010000047">
    <property type="protein sequence ID" value="MBE5041257.1"/>
    <property type="molecule type" value="Genomic_DNA"/>
</dbReference>